<dbReference type="InterPro" id="IPR025645">
    <property type="entry name" value="DUF4349"/>
</dbReference>
<keyword evidence="1" id="KW-0175">Coiled coil</keyword>
<accession>A0A3E2TI42</accession>
<dbReference type="OrthoDB" id="1690451at2"/>
<comment type="caution">
    <text evidence="5">The sequence shown here is derived from an EMBL/GenBank/DDBJ whole genome shotgun (WGS) entry which is preliminary data.</text>
</comment>
<dbReference type="Pfam" id="PF14257">
    <property type="entry name" value="DUF4349"/>
    <property type="match status" value="1"/>
</dbReference>
<proteinExistence type="predicted"/>
<keyword evidence="3" id="KW-0812">Transmembrane</keyword>
<keyword evidence="3" id="KW-0472">Membrane</keyword>
<evidence type="ECO:0000313" key="6">
    <source>
        <dbReference type="Proteomes" id="UP000261011"/>
    </source>
</evidence>
<dbReference type="PROSITE" id="PS51257">
    <property type="entry name" value="PROKAR_LIPOPROTEIN"/>
    <property type="match status" value="1"/>
</dbReference>
<gene>
    <name evidence="5" type="ORF">DXA39_04115</name>
</gene>
<feature type="coiled-coil region" evidence="1">
    <location>
        <begin position="178"/>
        <end position="235"/>
    </location>
</feature>
<name>A0A3E2TI42_9FIRM</name>
<dbReference type="EMBL" id="QVEU01000003">
    <property type="protein sequence ID" value="RGB76361.1"/>
    <property type="molecule type" value="Genomic_DNA"/>
</dbReference>
<protein>
    <submittedName>
        <fullName evidence="5">DUF4349 domain-containing protein</fullName>
    </submittedName>
</protein>
<organism evidence="5 6">
    <name type="scientific">Anaerococcus nagyae</name>
    <dbReference type="NCBI Taxonomy" id="1755241"/>
    <lineage>
        <taxon>Bacteria</taxon>
        <taxon>Bacillati</taxon>
        <taxon>Bacillota</taxon>
        <taxon>Tissierellia</taxon>
        <taxon>Tissierellales</taxon>
        <taxon>Peptoniphilaceae</taxon>
        <taxon>Anaerococcus</taxon>
    </lineage>
</organism>
<reference evidence="5 6" key="1">
    <citation type="submission" date="2018-08" db="EMBL/GenBank/DDBJ databases">
        <title>A genome reference for cultivated species of the human gut microbiota.</title>
        <authorList>
            <person name="Zou Y."/>
            <person name="Xue W."/>
            <person name="Luo G."/>
        </authorList>
    </citation>
    <scope>NUCLEOTIDE SEQUENCE [LARGE SCALE GENOMIC DNA]</scope>
    <source>
        <strain evidence="5 6">OF01-3</strain>
    </source>
</reference>
<evidence type="ECO:0000259" key="4">
    <source>
        <dbReference type="Pfam" id="PF14257"/>
    </source>
</evidence>
<evidence type="ECO:0000256" key="3">
    <source>
        <dbReference type="SAM" id="Phobius"/>
    </source>
</evidence>
<sequence>MEVIKFMKINKNHLFNLLLIFTLSSCSSNLNTMNNENIHQYDTTNNKTYETNDESTPVNESLDSSTDEVEDKQISKDIDYSDISSDRKIENIFDYTFESINYDQDYDKLTKLVDDHKGYIESSNLNIDTGRNGDENIRNFGASIKIPQEESNKFKNEIVKIGKIIYQSSYTNDLTSSYKDINIRLSSKEKELDKLNDLMKNAKNIDETMAIQARILEVEEEIDQIKSMIKDVDSKVTYDTFDININEVYDYNNYANNNPDFSSRIKEAFKDSIHIFSKFWQDLLVAIVSIWPLILVAIIIIYIIKKSKEKKLSNGEE</sequence>
<feature type="domain" description="DUF4349" evidence="4">
    <location>
        <begin position="88"/>
        <end position="303"/>
    </location>
</feature>
<evidence type="ECO:0000313" key="5">
    <source>
        <dbReference type="EMBL" id="RGB76361.1"/>
    </source>
</evidence>
<evidence type="ECO:0000256" key="2">
    <source>
        <dbReference type="SAM" id="MobiDB-lite"/>
    </source>
</evidence>
<dbReference type="AlphaFoldDB" id="A0A3E2TI42"/>
<feature type="region of interest" description="Disordered" evidence="2">
    <location>
        <begin position="46"/>
        <end position="70"/>
    </location>
</feature>
<evidence type="ECO:0000256" key="1">
    <source>
        <dbReference type="SAM" id="Coils"/>
    </source>
</evidence>
<keyword evidence="3" id="KW-1133">Transmembrane helix</keyword>
<dbReference type="Proteomes" id="UP000261011">
    <property type="component" value="Unassembled WGS sequence"/>
</dbReference>
<feature type="transmembrane region" description="Helical" evidence="3">
    <location>
        <begin position="283"/>
        <end position="304"/>
    </location>
</feature>
<feature type="compositionally biased region" description="Polar residues" evidence="2">
    <location>
        <begin position="46"/>
        <end position="64"/>
    </location>
</feature>
<keyword evidence="6" id="KW-1185">Reference proteome</keyword>